<dbReference type="GO" id="GO:0016787">
    <property type="term" value="F:hydrolase activity"/>
    <property type="evidence" value="ECO:0007669"/>
    <property type="project" value="InterPro"/>
</dbReference>
<dbReference type="PANTHER" id="PTHR43569">
    <property type="entry name" value="AMIDOHYDROLASE"/>
    <property type="match status" value="1"/>
</dbReference>
<accession>A0A1I5VTN2</accession>
<dbReference type="Proteomes" id="UP000198727">
    <property type="component" value="Unassembled WGS sequence"/>
</dbReference>
<dbReference type="Gene3D" id="3.20.20.140">
    <property type="entry name" value="Metal-dependent hydrolases"/>
    <property type="match status" value="1"/>
</dbReference>
<dbReference type="InterPro" id="IPR006680">
    <property type="entry name" value="Amidohydro-rel"/>
</dbReference>
<sequence length="288" mass="31428">MVRSVTSRTSEIVVDTHLHLWDLAVSEYAWLPEGSPLHATFTAERARSELDAAGVATAILVQAEDSETDTEFLLAQAAEHEWVAGVVGWVRLDDPATAERQLDRWWEHPAFRGVRHLVHDDPRDDFLELPAVRRSLGLLAERGVPFDVPDAWPRHLARVADLAAALPELTIVVDHLGKPPRAREEFAAWRATLREVAARPNTVAKVSGLQRPGEPLTVEAARPAVVAAVELFGPARLMYGGDWPMTVPCGGYGSAWEVLSTLIGELPEGERARVLAGTAAEIYGVATP</sequence>
<name>A0A1I5VTN2_9PSEU</name>
<comment type="similarity">
    <text evidence="1">Belongs to the metallo-dependent hydrolases superfamily.</text>
</comment>
<dbReference type="SUPFAM" id="SSF51556">
    <property type="entry name" value="Metallo-dependent hydrolases"/>
    <property type="match status" value="1"/>
</dbReference>
<dbReference type="PANTHER" id="PTHR43569:SF2">
    <property type="entry name" value="AMIDOHYDROLASE-RELATED DOMAIN-CONTAINING PROTEIN"/>
    <property type="match status" value="1"/>
</dbReference>
<dbReference type="Pfam" id="PF04909">
    <property type="entry name" value="Amidohydro_2"/>
    <property type="match status" value="1"/>
</dbReference>
<reference evidence="4" key="1">
    <citation type="submission" date="2016-10" db="EMBL/GenBank/DDBJ databases">
        <authorList>
            <person name="Varghese N."/>
            <person name="Submissions S."/>
        </authorList>
    </citation>
    <scope>NUCLEOTIDE SEQUENCE [LARGE SCALE GENOMIC DNA]</scope>
    <source>
        <strain evidence="4">CGMCC 4.5579</strain>
    </source>
</reference>
<dbReference type="InterPro" id="IPR052350">
    <property type="entry name" value="Metallo-dep_Lactonases"/>
</dbReference>
<feature type="domain" description="Amidohydrolase-related" evidence="2">
    <location>
        <begin position="14"/>
        <end position="284"/>
    </location>
</feature>
<evidence type="ECO:0000256" key="1">
    <source>
        <dbReference type="ARBA" id="ARBA00038310"/>
    </source>
</evidence>
<evidence type="ECO:0000313" key="3">
    <source>
        <dbReference type="EMBL" id="SFQ10820.1"/>
    </source>
</evidence>
<evidence type="ECO:0000259" key="2">
    <source>
        <dbReference type="Pfam" id="PF04909"/>
    </source>
</evidence>
<organism evidence="3 4">
    <name type="scientific">Amycolatopsis arida</name>
    <dbReference type="NCBI Taxonomy" id="587909"/>
    <lineage>
        <taxon>Bacteria</taxon>
        <taxon>Bacillati</taxon>
        <taxon>Actinomycetota</taxon>
        <taxon>Actinomycetes</taxon>
        <taxon>Pseudonocardiales</taxon>
        <taxon>Pseudonocardiaceae</taxon>
        <taxon>Amycolatopsis</taxon>
    </lineage>
</organism>
<proteinExistence type="inferred from homology"/>
<protein>
    <submittedName>
        <fullName evidence="3">L-fuconolactonase</fullName>
    </submittedName>
</protein>
<dbReference type="InterPro" id="IPR032466">
    <property type="entry name" value="Metal_Hydrolase"/>
</dbReference>
<evidence type="ECO:0000313" key="4">
    <source>
        <dbReference type="Proteomes" id="UP000198727"/>
    </source>
</evidence>
<dbReference type="AlphaFoldDB" id="A0A1I5VTN2"/>
<gene>
    <name evidence="3" type="ORF">SAMN05421810_104509</name>
</gene>
<dbReference type="EMBL" id="FOWW01000004">
    <property type="protein sequence ID" value="SFQ10820.1"/>
    <property type="molecule type" value="Genomic_DNA"/>
</dbReference>
<keyword evidence="4" id="KW-1185">Reference proteome</keyword>
<dbReference type="STRING" id="587909.SAMN05421810_104509"/>